<organism evidence="2 3">
    <name type="scientific">Sistotremastrum niveocremeum HHB9708</name>
    <dbReference type="NCBI Taxonomy" id="1314777"/>
    <lineage>
        <taxon>Eukaryota</taxon>
        <taxon>Fungi</taxon>
        <taxon>Dikarya</taxon>
        <taxon>Basidiomycota</taxon>
        <taxon>Agaricomycotina</taxon>
        <taxon>Agaricomycetes</taxon>
        <taxon>Sistotremastrales</taxon>
        <taxon>Sistotremastraceae</taxon>
        <taxon>Sertulicium</taxon>
        <taxon>Sertulicium niveocremeum</taxon>
    </lineage>
</organism>
<dbReference type="AlphaFoldDB" id="A0A164QJI5"/>
<feature type="region of interest" description="Disordered" evidence="1">
    <location>
        <begin position="1"/>
        <end position="55"/>
    </location>
</feature>
<accession>A0A164QJI5</accession>
<dbReference type="Proteomes" id="UP000076722">
    <property type="component" value="Unassembled WGS sequence"/>
</dbReference>
<reference evidence="2 3" key="1">
    <citation type="journal article" date="2016" name="Mol. Biol. Evol.">
        <title>Comparative Genomics of Early-Diverging Mushroom-Forming Fungi Provides Insights into the Origins of Lignocellulose Decay Capabilities.</title>
        <authorList>
            <person name="Nagy L.G."/>
            <person name="Riley R."/>
            <person name="Tritt A."/>
            <person name="Adam C."/>
            <person name="Daum C."/>
            <person name="Floudas D."/>
            <person name="Sun H."/>
            <person name="Yadav J.S."/>
            <person name="Pangilinan J."/>
            <person name="Larsson K.H."/>
            <person name="Matsuura K."/>
            <person name="Barry K."/>
            <person name="Labutti K."/>
            <person name="Kuo R."/>
            <person name="Ohm R.A."/>
            <person name="Bhattacharya S.S."/>
            <person name="Shirouzu T."/>
            <person name="Yoshinaga Y."/>
            <person name="Martin F.M."/>
            <person name="Grigoriev I.V."/>
            <person name="Hibbett D.S."/>
        </authorList>
    </citation>
    <scope>NUCLEOTIDE SEQUENCE [LARGE SCALE GENOMIC DNA]</scope>
    <source>
        <strain evidence="2 3">HHB9708</strain>
    </source>
</reference>
<proteinExistence type="predicted"/>
<evidence type="ECO:0000313" key="3">
    <source>
        <dbReference type="Proteomes" id="UP000076722"/>
    </source>
</evidence>
<evidence type="ECO:0000256" key="1">
    <source>
        <dbReference type="SAM" id="MobiDB-lite"/>
    </source>
</evidence>
<sequence length="187" mass="21071">MYKGRDHHDTNRRGAFMTAGGGKRTMSESHSDNAFYLPHEGSGSDVGHDNGSDPPAYRLPTDTAEILSRTSSELWRCTQDSVATGNLLRDILDQLQGNHEMDAESQFGTREKVTDMIKATKEIEQELALLRTEMTKYREQSNRLALISAQNMICGARLDVRRQVILAVWFLGCLLLAWKRAAQEIEE</sequence>
<feature type="compositionally biased region" description="Basic and acidic residues" evidence="1">
    <location>
        <begin position="1"/>
        <end position="12"/>
    </location>
</feature>
<protein>
    <submittedName>
        <fullName evidence="2">Uncharacterized protein</fullName>
    </submittedName>
</protein>
<keyword evidence="3" id="KW-1185">Reference proteome</keyword>
<name>A0A164QJI5_9AGAM</name>
<dbReference type="EMBL" id="KV419426">
    <property type="protein sequence ID" value="KZS89715.1"/>
    <property type="molecule type" value="Genomic_DNA"/>
</dbReference>
<evidence type="ECO:0000313" key="2">
    <source>
        <dbReference type="EMBL" id="KZS89715.1"/>
    </source>
</evidence>
<gene>
    <name evidence="2" type="ORF">SISNIDRAFT_469215</name>
</gene>